<dbReference type="Proteomes" id="UP000295717">
    <property type="component" value="Unassembled WGS sequence"/>
</dbReference>
<dbReference type="EMBL" id="SMAO01000004">
    <property type="protein sequence ID" value="TCT21190.1"/>
    <property type="molecule type" value="Genomic_DNA"/>
</dbReference>
<organism evidence="1 2">
    <name type="scientific">Thiobaca trueperi</name>
    <dbReference type="NCBI Taxonomy" id="127458"/>
    <lineage>
        <taxon>Bacteria</taxon>
        <taxon>Pseudomonadati</taxon>
        <taxon>Pseudomonadota</taxon>
        <taxon>Gammaproteobacteria</taxon>
        <taxon>Chromatiales</taxon>
        <taxon>Chromatiaceae</taxon>
        <taxon>Thiobaca</taxon>
    </lineage>
</organism>
<evidence type="ECO:0000313" key="2">
    <source>
        <dbReference type="Proteomes" id="UP000295717"/>
    </source>
</evidence>
<sequence length="207" mass="20333">MSVQSQLALFPVGVPAVSEVWAFGGSRVLGSESSQLATAAASALLARGHRLAVGCCTGADACALSAAVALGLACRVEVFAAFGASIPPGRWPLGACPASAVSEVRRAVSEGAQLRAWAGGGVSVPLSTRLAARTRAVARACNAGAVVVLAPHSKGSLILARAVAGRGLPVVVVPVAGAALPVLSAGGRWSAVSAAPLASLGAQIWRA</sequence>
<gene>
    <name evidence="1" type="ORF">EDC35_10443</name>
</gene>
<comment type="caution">
    <text evidence="1">The sequence shown here is derived from an EMBL/GenBank/DDBJ whole genome shotgun (WGS) entry which is preliminary data.</text>
</comment>
<accession>A0A4R3MX72</accession>
<keyword evidence="2" id="KW-1185">Reference proteome</keyword>
<reference evidence="1 2" key="1">
    <citation type="submission" date="2019-03" db="EMBL/GenBank/DDBJ databases">
        <title>Genomic Encyclopedia of Type Strains, Phase IV (KMG-IV): sequencing the most valuable type-strain genomes for metagenomic binning, comparative biology and taxonomic classification.</title>
        <authorList>
            <person name="Goeker M."/>
        </authorList>
    </citation>
    <scope>NUCLEOTIDE SEQUENCE [LARGE SCALE GENOMIC DNA]</scope>
    <source>
        <strain evidence="1 2">DSM 13587</strain>
    </source>
</reference>
<dbReference type="Gene3D" id="3.40.50.450">
    <property type="match status" value="1"/>
</dbReference>
<proteinExistence type="predicted"/>
<evidence type="ECO:0000313" key="1">
    <source>
        <dbReference type="EMBL" id="TCT21190.1"/>
    </source>
</evidence>
<protein>
    <submittedName>
        <fullName evidence="1">Uncharacterized protein</fullName>
    </submittedName>
</protein>
<name>A0A4R3MX72_9GAMM</name>
<dbReference type="AlphaFoldDB" id="A0A4R3MX72"/>